<feature type="transmembrane region" description="Helical" evidence="1">
    <location>
        <begin position="64"/>
        <end position="84"/>
    </location>
</feature>
<proteinExistence type="predicted"/>
<name>A0A521F8H2_SACCC</name>
<dbReference type="Proteomes" id="UP000319040">
    <property type="component" value="Unassembled WGS sequence"/>
</dbReference>
<feature type="transmembrane region" description="Helical" evidence="1">
    <location>
        <begin position="6"/>
        <end position="27"/>
    </location>
</feature>
<evidence type="ECO:0000313" key="3">
    <source>
        <dbReference type="Proteomes" id="UP000319040"/>
    </source>
</evidence>
<keyword evidence="1" id="KW-0812">Transmembrane</keyword>
<keyword evidence="1" id="KW-0472">Membrane</keyword>
<organism evidence="2 3">
    <name type="scientific">Saccharicrinis carchari</name>
    <dbReference type="NCBI Taxonomy" id="1168039"/>
    <lineage>
        <taxon>Bacteria</taxon>
        <taxon>Pseudomonadati</taxon>
        <taxon>Bacteroidota</taxon>
        <taxon>Bacteroidia</taxon>
        <taxon>Marinilabiliales</taxon>
        <taxon>Marinilabiliaceae</taxon>
        <taxon>Saccharicrinis</taxon>
    </lineage>
</organism>
<dbReference type="AlphaFoldDB" id="A0A521F8H2"/>
<sequence length="363" mass="40993">MQYLFSTLLFLHGVIHLLGFIKAFNLVNIQQLSAPISKGAGLIWLLVFVLFVVSGITFLTKHQWWSILAFLAIILSTFLTILAWKDAKFASIPNLIILLVAAFSLSQVVFNQKISNEISQLIGQSGGFETPKVTTEQLAGLPSPVAKWLKVSGVVGKEKIHSVWLSQKAKMKMKPGQENWNSATAEQYITVQKPAFVWKVKLNMSPFIKITGRDKFVDGKGEMQIKIFSLVNIVNEKGVKMDEGTLQRYLGEIVWFPSAALSPFITWEEIDSRWAKATMDYKGTKGSGTFHFNEKGDFIQYSTLRYKGNEPDALRCEWVIDVKEHAVINGVGIPVKMTATWKLDEGDWTWLKLQIEDIKYNLN</sequence>
<keyword evidence="3" id="KW-1185">Reference proteome</keyword>
<dbReference type="EMBL" id="FXTB01000015">
    <property type="protein sequence ID" value="SMO91901.1"/>
    <property type="molecule type" value="Genomic_DNA"/>
</dbReference>
<dbReference type="RefSeq" id="WP_185957615.1">
    <property type="nucleotide sequence ID" value="NZ_FXTB01000015.1"/>
</dbReference>
<dbReference type="Pfam" id="PF21900">
    <property type="entry name" value="DUF6920"/>
    <property type="match status" value="1"/>
</dbReference>
<accession>A0A521F8H2</accession>
<dbReference type="InterPro" id="IPR054213">
    <property type="entry name" value="DUF6920"/>
</dbReference>
<keyword evidence="1" id="KW-1133">Transmembrane helix</keyword>
<feature type="transmembrane region" description="Helical" evidence="1">
    <location>
        <begin position="39"/>
        <end position="58"/>
    </location>
</feature>
<gene>
    <name evidence="2" type="ORF">SAMN06265379_11530</name>
</gene>
<protein>
    <submittedName>
        <fullName evidence="2">Uncharacterized protein</fullName>
    </submittedName>
</protein>
<feature type="transmembrane region" description="Helical" evidence="1">
    <location>
        <begin position="91"/>
        <end position="110"/>
    </location>
</feature>
<evidence type="ECO:0000256" key="1">
    <source>
        <dbReference type="SAM" id="Phobius"/>
    </source>
</evidence>
<evidence type="ECO:0000313" key="2">
    <source>
        <dbReference type="EMBL" id="SMO91901.1"/>
    </source>
</evidence>
<reference evidence="2 3" key="1">
    <citation type="submission" date="2017-05" db="EMBL/GenBank/DDBJ databases">
        <authorList>
            <person name="Varghese N."/>
            <person name="Submissions S."/>
        </authorList>
    </citation>
    <scope>NUCLEOTIDE SEQUENCE [LARGE SCALE GENOMIC DNA]</scope>
    <source>
        <strain evidence="2 3">DSM 27040</strain>
    </source>
</reference>